<evidence type="ECO:0000259" key="7">
    <source>
        <dbReference type="SMART" id="SM01340"/>
    </source>
</evidence>
<evidence type="ECO:0000256" key="2">
    <source>
        <dbReference type="ARBA" id="ARBA00022763"/>
    </source>
</evidence>
<dbReference type="NCBIfam" id="TIGR00585">
    <property type="entry name" value="mutl"/>
    <property type="match status" value="1"/>
</dbReference>
<dbReference type="InterPro" id="IPR014790">
    <property type="entry name" value="MutL_C"/>
</dbReference>
<evidence type="ECO:0000313" key="9">
    <source>
        <dbReference type="Proteomes" id="UP000182471"/>
    </source>
</evidence>
<dbReference type="InterPro" id="IPR014721">
    <property type="entry name" value="Ribsml_uS5_D2-typ_fold_subgr"/>
</dbReference>
<dbReference type="SUPFAM" id="SSF55874">
    <property type="entry name" value="ATPase domain of HSP90 chaperone/DNA topoisomerase II/histidine kinase"/>
    <property type="match status" value="1"/>
</dbReference>
<evidence type="ECO:0000256" key="3">
    <source>
        <dbReference type="ARBA" id="ARBA00023204"/>
    </source>
</evidence>
<dbReference type="HAMAP" id="MF_00149">
    <property type="entry name" value="DNA_mis_repair"/>
    <property type="match status" value="1"/>
</dbReference>
<dbReference type="InterPro" id="IPR020667">
    <property type="entry name" value="DNA_mismatch_repair_MutL"/>
</dbReference>
<organism evidence="8 9">
    <name type="scientific">Lachnobacterium bovis</name>
    <dbReference type="NCBI Taxonomy" id="140626"/>
    <lineage>
        <taxon>Bacteria</taxon>
        <taxon>Bacillati</taxon>
        <taxon>Bacillota</taxon>
        <taxon>Clostridia</taxon>
        <taxon>Lachnospirales</taxon>
        <taxon>Lachnospiraceae</taxon>
        <taxon>Lachnobacterium</taxon>
    </lineage>
</organism>
<dbReference type="InterPro" id="IPR037198">
    <property type="entry name" value="MutL_C_sf"/>
</dbReference>
<dbReference type="GO" id="GO:0030983">
    <property type="term" value="F:mismatched DNA binding"/>
    <property type="evidence" value="ECO:0007669"/>
    <property type="project" value="InterPro"/>
</dbReference>
<dbReference type="Pfam" id="PF01119">
    <property type="entry name" value="DNA_mis_repair"/>
    <property type="match status" value="1"/>
</dbReference>
<accession>A0A1H9PZF7</accession>
<evidence type="ECO:0000256" key="5">
    <source>
        <dbReference type="SAM" id="MobiDB-lite"/>
    </source>
</evidence>
<dbReference type="SMART" id="SM00853">
    <property type="entry name" value="MutL_C"/>
    <property type="match status" value="1"/>
</dbReference>
<dbReference type="GO" id="GO:0032300">
    <property type="term" value="C:mismatch repair complex"/>
    <property type="evidence" value="ECO:0007669"/>
    <property type="project" value="InterPro"/>
</dbReference>
<dbReference type="PANTHER" id="PTHR10073:SF12">
    <property type="entry name" value="DNA MISMATCH REPAIR PROTEIN MLH1"/>
    <property type="match status" value="1"/>
</dbReference>
<feature type="domain" description="MutL C-terminal dimerisation" evidence="6">
    <location>
        <begin position="498"/>
        <end position="640"/>
    </location>
</feature>
<dbReference type="InterPro" id="IPR036890">
    <property type="entry name" value="HATPase_C_sf"/>
</dbReference>
<dbReference type="GO" id="GO:0016887">
    <property type="term" value="F:ATP hydrolysis activity"/>
    <property type="evidence" value="ECO:0007669"/>
    <property type="project" value="InterPro"/>
</dbReference>
<evidence type="ECO:0000256" key="4">
    <source>
        <dbReference type="HAMAP-Rule" id="MF_00149"/>
    </source>
</evidence>
<dbReference type="GO" id="GO:0140664">
    <property type="term" value="F:ATP-dependent DNA damage sensor activity"/>
    <property type="evidence" value="ECO:0007669"/>
    <property type="project" value="InterPro"/>
</dbReference>
<proteinExistence type="inferred from homology"/>
<dbReference type="Pfam" id="PF13589">
    <property type="entry name" value="HATPase_c_3"/>
    <property type="match status" value="1"/>
</dbReference>
<dbReference type="InterPro" id="IPR002099">
    <property type="entry name" value="MutL/Mlh/PMS"/>
</dbReference>
<dbReference type="GO" id="GO:0005524">
    <property type="term" value="F:ATP binding"/>
    <property type="evidence" value="ECO:0007669"/>
    <property type="project" value="InterPro"/>
</dbReference>
<protein>
    <recommendedName>
        <fullName evidence="4">DNA mismatch repair protein MutL</fullName>
    </recommendedName>
</protein>
<dbReference type="InterPro" id="IPR014762">
    <property type="entry name" value="DNA_mismatch_repair_CS"/>
</dbReference>
<dbReference type="AlphaFoldDB" id="A0A1H9PZF7"/>
<evidence type="ECO:0000313" key="8">
    <source>
        <dbReference type="EMBL" id="SER53540.1"/>
    </source>
</evidence>
<dbReference type="InterPro" id="IPR042120">
    <property type="entry name" value="MutL_C_dimsub"/>
</dbReference>
<dbReference type="Gene3D" id="3.30.230.10">
    <property type="match status" value="1"/>
</dbReference>
<dbReference type="SMART" id="SM01340">
    <property type="entry name" value="DNA_mis_repair"/>
    <property type="match status" value="1"/>
</dbReference>
<dbReference type="CDD" id="cd16926">
    <property type="entry name" value="HATPase_MutL-MLH-PMS-like"/>
    <property type="match status" value="1"/>
</dbReference>
<reference evidence="9" key="1">
    <citation type="submission" date="2016-10" db="EMBL/GenBank/DDBJ databases">
        <authorList>
            <person name="Varghese N."/>
            <person name="Submissions S."/>
        </authorList>
    </citation>
    <scope>NUCLEOTIDE SEQUENCE [LARGE SCALE GENOMIC DNA]</scope>
    <source>
        <strain evidence="9">S1b</strain>
    </source>
</reference>
<dbReference type="CDD" id="cd00782">
    <property type="entry name" value="MutL_Trans"/>
    <property type="match status" value="1"/>
</dbReference>
<dbReference type="Pfam" id="PF08676">
    <property type="entry name" value="MutL_C"/>
    <property type="match status" value="1"/>
</dbReference>
<dbReference type="InterPro" id="IPR042121">
    <property type="entry name" value="MutL_C_regsub"/>
</dbReference>
<dbReference type="PROSITE" id="PS00058">
    <property type="entry name" value="DNA_MISMATCH_REPAIR_1"/>
    <property type="match status" value="1"/>
</dbReference>
<dbReference type="Gene3D" id="3.30.565.10">
    <property type="entry name" value="Histidine kinase-like ATPase, C-terminal domain"/>
    <property type="match status" value="1"/>
</dbReference>
<dbReference type="SUPFAM" id="SSF54211">
    <property type="entry name" value="Ribosomal protein S5 domain 2-like"/>
    <property type="match status" value="1"/>
</dbReference>
<dbReference type="Proteomes" id="UP000182471">
    <property type="component" value="Unassembled WGS sequence"/>
</dbReference>
<feature type="region of interest" description="Disordered" evidence="5">
    <location>
        <begin position="381"/>
        <end position="401"/>
    </location>
</feature>
<dbReference type="InterPro" id="IPR013507">
    <property type="entry name" value="DNA_mismatch_S5_2-like"/>
</dbReference>
<dbReference type="RefSeq" id="WP_022747834.1">
    <property type="nucleotide sequence ID" value="NZ_FOGW01000005.1"/>
</dbReference>
<dbReference type="FunFam" id="3.30.565.10:FF:000003">
    <property type="entry name" value="DNA mismatch repair endonuclease MutL"/>
    <property type="match status" value="1"/>
</dbReference>
<dbReference type="PANTHER" id="PTHR10073">
    <property type="entry name" value="DNA MISMATCH REPAIR PROTEIN MLH, PMS, MUTL"/>
    <property type="match status" value="1"/>
</dbReference>
<comment type="similarity">
    <text evidence="1 4">Belongs to the DNA mismatch repair MutL/HexB family.</text>
</comment>
<dbReference type="InterPro" id="IPR020568">
    <property type="entry name" value="Ribosomal_Su5_D2-typ_SF"/>
</dbReference>
<feature type="domain" description="DNA mismatch repair protein S5" evidence="7">
    <location>
        <begin position="209"/>
        <end position="327"/>
    </location>
</feature>
<name>A0A1H9PZF7_9FIRM</name>
<dbReference type="Gene3D" id="3.30.1540.20">
    <property type="entry name" value="MutL, C-terminal domain, dimerisation subdomain"/>
    <property type="match status" value="1"/>
</dbReference>
<dbReference type="GO" id="GO:0006298">
    <property type="term" value="P:mismatch repair"/>
    <property type="evidence" value="ECO:0007669"/>
    <property type="project" value="UniProtKB-UniRule"/>
</dbReference>
<dbReference type="InterPro" id="IPR038973">
    <property type="entry name" value="MutL/Mlh/Pms-like"/>
</dbReference>
<dbReference type="EMBL" id="FOGW01000005">
    <property type="protein sequence ID" value="SER53540.1"/>
    <property type="molecule type" value="Genomic_DNA"/>
</dbReference>
<evidence type="ECO:0000259" key="6">
    <source>
        <dbReference type="SMART" id="SM00853"/>
    </source>
</evidence>
<dbReference type="SUPFAM" id="SSF118116">
    <property type="entry name" value="DNA mismatch repair protein MutL"/>
    <property type="match status" value="1"/>
</dbReference>
<dbReference type="Gene3D" id="3.30.1370.100">
    <property type="entry name" value="MutL, C-terminal domain, regulatory subdomain"/>
    <property type="match status" value="1"/>
</dbReference>
<keyword evidence="3 4" id="KW-0234">DNA repair</keyword>
<evidence type="ECO:0000256" key="1">
    <source>
        <dbReference type="ARBA" id="ARBA00006082"/>
    </source>
</evidence>
<sequence>MGKIELLTRETIDKIAAGEVVERPKSVVKELVENAIDAGATAITIEIKEGGISLIRITDNGSGIKKSDVPIAFLRHSTSKIKTAEDLLSVSSLGFRGEALSSISAIARVELITKTYDDLTGTRYLIEGSKEISNTEIGAPDGTTFIVKDIFFNTPARRKFLKSPTTEGNYITDVVEKLALSHPNISFKFINNNKIKLHTSGNSNIKDLVYQIYGREIANSLIEVDVETELFKVHGFLGKPIITRGNRNYENYFINGRYIKSSLLSKSIEDGYKNYLMQHQYPFTLLYFDFKGSMIDVNVHPTKMELRFSHNEEIYSQLYDIVYAKLSNRELIPRVPIDENDQKDAALEKQKILEKAIIPEPFETFNYAKEYEKFIKNNKKTTADESNDTKQQSNANSFDKFHSKQVSDAVSTISNALNMAFNRKNFDSNDVDHNISNTTQNTLASNVKDDISNDNNHLSKDETVAKMVAEEKVEYKEITLSDVDENFLSQKNKSSYNIIGQLFKTYWLIEFGDELYIMDQHAAHEKVLYEQTLNKLKNKEFTSQVLNPPIILTLDDTEQEMLSKIEDELMSFGYDIEYFGGKEYKITAVPDNLYNIDMKTLFIDMIDECLEFKGKTTSDLILHKVATMSCKAAIKGNNKISELEVRKLLDDLLKIENPYNCPHGRPTIIAMTKYEIEKKFKRIV</sequence>
<gene>
    <name evidence="4" type="primary">mutL</name>
    <name evidence="8" type="ORF">SAMN02910429_00385</name>
</gene>
<keyword evidence="2 4" id="KW-0227">DNA damage</keyword>
<comment type="function">
    <text evidence="4">This protein is involved in the repair of mismatches in DNA. It is required for dam-dependent methyl-directed DNA mismatch repair. May act as a 'molecular matchmaker', a protein that promotes the formation of a stable complex between two or more DNA-binding proteins in an ATP-dependent manner without itself being part of a final effector complex.</text>
</comment>
<keyword evidence="9" id="KW-1185">Reference proteome</keyword>